<sequence length="814" mass="88597">MSSLPPIMAPEVRGTSDLTLQDMCNFLEEISFFSSPSDGMDVSPDNAREPKSDDNGDDGDDNDDDGEDGGMQRGCKRRRVEGGAMAGNTMDVCVPSREAMDFLQSSVRGAPSFRGHAMRLWTVSMGSVQRTISGLTSGLSFLSPRRRTSSQSLSSSSGVAFQTEMAPSNPSKPEDPTDGSCSLHQLMLLDIDSAQAKDFNETCSLPLSPFFGRGSLHMALCKGAPLEVVQDLLSLDPRATRQRDMDGMTPLHLALKFRAPVEEAVLAVLAMDPEVANMQDCYQMKPLDWALLSGVPSESAIVKELEKLGTYSEAKQRRSSWHPMDADKLQPSPLSHDGMWWEEANGSVAHRRSCPEIICEKPGDDNDSKRNGEVLDLLLDRCHEQTKWIYSKVLADLKQVGLEGNRGRNLESQHVERLSDMSFLFRSLSLQCDGLAPDSKADMSDPQKPRRKSSCDTVEASNTCYIRKHSSAASTGSGASGESAAPSLEKTVDTTLCSQSTETLTALNPAGSVEDNDSIESNPGRFVDIDEPHRVSFVRWCESEPCDRAGSPPPNRSLGVASDVNTSNAALQTALGKIESKRLLPTDVASRLTIGNGLPGCLQDPPLPPLPSLRICQREQTTDTGTSGTVEARHQAKPSATSKTESRPPLTAAVSLQHDKKHLRLPRSQSLSLQPGHQQAHQFRREPMETERDASSTTALDETHETKKLRAHQASIKAQKTTSGKLKVIMEIMNNIGGPPSTGTDKAGPRRYYFRVQKIVRCLHGCYGGNVEAFCETNPKLDVSRYKCPNGHDHRTRKGMKSVAGALSPPVGSL</sequence>
<feature type="region of interest" description="Disordered" evidence="1">
    <location>
        <begin position="665"/>
        <end position="719"/>
    </location>
</feature>
<feature type="compositionally biased region" description="Polar residues" evidence="1">
    <location>
        <begin position="493"/>
        <end position="506"/>
    </location>
</feature>
<protein>
    <submittedName>
        <fullName evidence="2">Uncharacterized protein</fullName>
    </submittedName>
</protein>
<feature type="compositionally biased region" description="Low complexity" evidence="1">
    <location>
        <begin position="666"/>
        <end position="675"/>
    </location>
</feature>
<feature type="compositionally biased region" description="Basic and acidic residues" evidence="1">
    <location>
        <begin position="683"/>
        <end position="694"/>
    </location>
</feature>
<feature type="region of interest" description="Disordered" evidence="1">
    <location>
        <begin position="792"/>
        <end position="814"/>
    </location>
</feature>
<proteinExistence type="predicted"/>
<dbReference type="EMBL" id="CAICTM010001951">
    <property type="protein sequence ID" value="CAB9527177.1"/>
    <property type="molecule type" value="Genomic_DNA"/>
</dbReference>
<dbReference type="Proteomes" id="UP001153069">
    <property type="component" value="Unassembled WGS sequence"/>
</dbReference>
<dbReference type="AlphaFoldDB" id="A0A9N8EU28"/>
<reference evidence="2" key="1">
    <citation type="submission" date="2020-06" db="EMBL/GenBank/DDBJ databases">
        <authorList>
            <consortium name="Plant Systems Biology data submission"/>
        </authorList>
    </citation>
    <scope>NUCLEOTIDE SEQUENCE</scope>
    <source>
        <strain evidence="2">D6</strain>
    </source>
</reference>
<feature type="region of interest" description="Disordered" evidence="1">
    <location>
        <begin position="620"/>
        <end position="650"/>
    </location>
</feature>
<evidence type="ECO:0000313" key="3">
    <source>
        <dbReference type="Proteomes" id="UP001153069"/>
    </source>
</evidence>
<dbReference type="InterPro" id="IPR036770">
    <property type="entry name" value="Ankyrin_rpt-contain_sf"/>
</dbReference>
<feature type="compositionally biased region" description="Low complexity" evidence="1">
    <location>
        <begin position="471"/>
        <end position="487"/>
    </location>
</feature>
<accession>A0A9N8EU28</accession>
<keyword evidence="3" id="KW-1185">Reference proteome</keyword>
<evidence type="ECO:0000256" key="1">
    <source>
        <dbReference type="SAM" id="MobiDB-lite"/>
    </source>
</evidence>
<feature type="region of interest" description="Disordered" evidence="1">
    <location>
        <begin position="471"/>
        <end position="527"/>
    </location>
</feature>
<evidence type="ECO:0000313" key="2">
    <source>
        <dbReference type="EMBL" id="CAB9527177.1"/>
    </source>
</evidence>
<comment type="caution">
    <text evidence="2">The sequence shown here is derived from an EMBL/GenBank/DDBJ whole genome shotgun (WGS) entry which is preliminary data.</text>
</comment>
<organism evidence="2 3">
    <name type="scientific">Seminavis robusta</name>
    <dbReference type="NCBI Taxonomy" id="568900"/>
    <lineage>
        <taxon>Eukaryota</taxon>
        <taxon>Sar</taxon>
        <taxon>Stramenopiles</taxon>
        <taxon>Ochrophyta</taxon>
        <taxon>Bacillariophyta</taxon>
        <taxon>Bacillariophyceae</taxon>
        <taxon>Bacillariophycidae</taxon>
        <taxon>Naviculales</taxon>
        <taxon>Naviculaceae</taxon>
        <taxon>Seminavis</taxon>
    </lineage>
</organism>
<feature type="region of interest" description="Disordered" evidence="1">
    <location>
        <begin position="139"/>
        <end position="179"/>
    </location>
</feature>
<name>A0A9N8EU28_9STRA</name>
<dbReference type="Gene3D" id="1.25.40.20">
    <property type="entry name" value="Ankyrin repeat-containing domain"/>
    <property type="match status" value="1"/>
</dbReference>
<feature type="region of interest" description="Disordered" evidence="1">
    <location>
        <begin position="33"/>
        <end position="82"/>
    </location>
</feature>
<gene>
    <name evidence="2" type="ORF">SEMRO_1953_G307520.1</name>
</gene>
<dbReference type="SUPFAM" id="SSF48403">
    <property type="entry name" value="Ankyrin repeat"/>
    <property type="match status" value="1"/>
</dbReference>
<feature type="compositionally biased region" description="Acidic residues" evidence="1">
    <location>
        <begin position="55"/>
        <end position="68"/>
    </location>
</feature>